<proteinExistence type="predicted"/>
<evidence type="ECO:0000313" key="1">
    <source>
        <dbReference type="EMBL" id="KIC12510.1"/>
    </source>
</evidence>
<accession>A0A0C1H249</accession>
<protein>
    <submittedName>
        <fullName evidence="1">Uncharacterized protein</fullName>
    </submittedName>
</protein>
<evidence type="ECO:0000313" key="2">
    <source>
        <dbReference type="Proteomes" id="UP000031390"/>
    </source>
</evidence>
<dbReference type="EMBL" id="JUFZ01000016">
    <property type="protein sequence ID" value="KIC12510.1"/>
    <property type="molecule type" value="Genomic_DNA"/>
</dbReference>
<dbReference type="AlphaFoldDB" id="A0A0C1H249"/>
<reference evidence="1 2" key="1">
    <citation type="submission" date="2014-12" db="EMBL/GenBank/DDBJ databases">
        <title>Genome sequence of Morococcus cerebrosus.</title>
        <authorList>
            <person name="Shin S.-K."/>
            <person name="Yi H."/>
        </authorList>
    </citation>
    <scope>NUCLEOTIDE SEQUENCE [LARGE SCALE GENOMIC DNA]</scope>
    <source>
        <strain evidence="1 2">CIP 81.93</strain>
    </source>
</reference>
<gene>
    <name evidence="1" type="ORF">MCC93_04290</name>
</gene>
<comment type="caution">
    <text evidence="1">The sequence shown here is derived from an EMBL/GenBank/DDBJ whole genome shotgun (WGS) entry which is preliminary data.</text>
</comment>
<name>A0A0C1H249_9NEIS</name>
<sequence>MKFCFECNVLSHKVMVVLLVDALVNDINSYFYHKKQDINTILMV</sequence>
<dbReference type="Proteomes" id="UP000031390">
    <property type="component" value="Unassembled WGS sequence"/>
</dbReference>
<organism evidence="1 2">
    <name type="scientific">Morococcus cerebrosus</name>
    <dbReference type="NCBI Taxonomy" id="1056807"/>
    <lineage>
        <taxon>Bacteria</taxon>
        <taxon>Pseudomonadati</taxon>
        <taxon>Pseudomonadota</taxon>
        <taxon>Betaproteobacteria</taxon>
        <taxon>Neisseriales</taxon>
        <taxon>Neisseriaceae</taxon>
        <taxon>Morococcus</taxon>
    </lineage>
</organism>